<dbReference type="GO" id="GO:0005737">
    <property type="term" value="C:cytoplasm"/>
    <property type="evidence" value="ECO:0007669"/>
    <property type="project" value="UniProtKB-SubCell"/>
</dbReference>
<name>A0A5D8ZAB6_9GAMM</name>
<evidence type="ECO:0000313" key="16">
    <source>
        <dbReference type="Proteomes" id="UP000323164"/>
    </source>
</evidence>
<dbReference type="FunFam" id="3.65.10.10:FF:000002">
    <property type="entry name" value="UDP-N-acetylglucosamine 1-carboxyvinyltransferase"/>
    <property type="match status" value="1"/>
</dbReference>
<feature type="binding site" evidence="13">
    <location>
        <begin position="122"/>
        <end position="126"/>
    </location>
    <ligand>
        <name>UDP-N-acetyl-alpha-D-glucosamine</name>
        <dbReference type="ChEBI" id="CHEBI:57705"/>
    </ligand>
</feature>
<dbReference type="GO" id="GO:0008760">
    <property type="term" value="F:UDP-N-acetylglucosamine 1-carboxyvinyltransferase activity"/>
    <property type="evidence" value="ECO:0007669"/>
    <property type="project" value="UniProtKB-UniRule"/>
</dbReference>
<dbReference type="OrthoDB" id="9803760at2"/>
<keyword evidence="7 13" id="KW-0573">Peptidoglycan synthesis</keyword>
<organism evidence="15 16">
    <name type="scientific">Cognatilysobacter lacus</name>
    <dbReference type="NCBI Taxonomy" id="1643323"/>
    <lineage>
        <taxon>Bacteria</taxon>
        <taxon>Pseudomonadati</taxon>
        <taxon>Pseudomonadota</taxon>
        <taxon>Gammaproteobacteria</taxon>
        <taxon>Lysobacterales</taxon>
        <taxon>Lysobacteraceae</taxon>
        <taxon>Cognatilysobacter</taxon>
    </lineage>
</organism>
<dbReference type="Proteomes" id="UP000323164">
    <property type="component" value="Unassembled WGS sequence"/>
</dbReference>
<evidence type="ECO:0000313" key="15">
    <source>
        <dbReference type="EMBL" id="TZF91597.1"/>
    </source>
</evidence>
<dbReference type="EMBL" id="VTRV01000006">
    <property type="protein sequence ID" value="TZF91597.1"/>
    <property type="molecule type" value="Genomic_DNA"/>
</dbReference>
<feature type="binding site" evidence="13">
    <location>
        <position position="328"/>
    </location>
    <ligand>
        <name>UDP-N-acetyl-alpha-D-glucosamine</name>
        <dbReference type="ChEBI" id="CHEBI:57705"/>
    </ligand>
</feature>
<evidence type="ECO:0000259" key="14">
    <source>
        <dbReference type="Pfam" id="PF00275"/>
    </source>
</evidence>
<dbReference type="GO" id="GO:0008360">
    <property type="term" value="P:regulation of cell shape"/>
    <property type="evidence" value="ECO:0007669"/>
    <property type="project" value="UniProtKB-KW"/>
</dbReference>
<gene>
    <name evidence="13 15" type="primary">murA</name>
    <name evidence="15" type="ORF">FW784_01180</name>
</gene>
<dbReference type="NCBIfam" id="NF006873">
    <property type="entry name" value="PRK09369.1"/>
    <property type="match status" value="1"/>
</dbReference>
<proteinExistence type="inferred from homology"/>
<dbReference type="GO" id="GO:0019277">
    <property type="term" value="P:UDP-N-acetylgalactosamine biosynthetic process"/>
    <property type="evidence" value="ECO:0007669"/>
    <property type="project" value="InterPro"/>
</dbReference>
<dbReference type="InterPro" id="IPR005750">
    <property type="entry name" value="UDP_GlcNAc_COvinyl_MurA"/>
</dbReference>
<feature type="binding site" evidence="13">
    <location>
        <begin position="22"/>
        <end position="23"/>
    </location>
    <ligand>
        <name>phosphoenolpyruvate</name>
        <dbReference type="ChEBI" id="CHEBI:58702"/>
    </ligand>
</feature>
<feature type="active site" description="Proton donor" evidence="13">
    <location>
        <position position="117"/>
    </location>
</feature>
<comment type="function">
    <text evidence="13">Cell wall formation. Adds enolpyruvyl to UDP-N-acetylglucosamine.</text>
</comment>
<comment type="caution">
    <text evidence="15">The sequence shown here is derived from an EMBL/GenBank/DDBJ whole genome shotgun (WGS) entry which is preliminary data.</text>
</comment>
<feature type="domain" description="Enolpyruvate transferase" evidence="14">
    <location>
        <begin position="6"/>
        <end position="407"/>
    </location>
</feature>
<keyword evidence="4 13" id="KW-0132">Cell division</keyword>
<dbReference type="InterPro" id="IPR050068">
    <property type="entry name" value="MurA_subfamily"/>
</dbReference>
<evidence type="ECO:0000256" key="2">
    <source>
        <dbReference type="ARBA" id="ARBA00004752"/>
    </source>
</evidence>
<evidence type="ECO:0000256" key="13">
    <source>
        <dbReference type="HAMAP-Rule" id="MF_00111"/>
    </source>
</evidence>
<dbReference type="GO" id="GO:0071555">
    <property type="term" value="P:cell wall organization"/>
    <property type="evidence" value="ECO:0007669"/>
    <property type="project" value="UniProtKB-KW"/>
</dbReference>
<keyword evidence="6 13" id="KW-0133">Cell shape</keyword>
<comment type="caution">
    <text evidence="13">Lacks conserved residue(s) required for the propagation of feature annotation.</text>
</comment>
<evidence type="ECO:0000256" key="8">
    <source>
        <dbReference type="ARBA" id="ARBA00023306"/>
    </source>
</evidence>
<comment type="subcellular location">
    <subcellularLocation>
        <location evidence="1 13">Cytoplasm</location>
    </subcellularLocation>
</comment>
<evidence type="ECO:0000256" key="9">
    <source>
        <dbReference type="ARBA" id="ARBA00023316"/>
    </source>
</evidence>
<feature type="modified residue" description="2-(S-cysteinyl)pyruvic acid O-phosphothioketal" evidence="13">
    <location>
        <position position="117"/>
    </location>
</feature>
<dbReference type="GO" id="GO:0051301">
    <property type="term" value="P:cell division"/>
    <property type="evidence" value="ECO:0007669"/>
    <property type="project" value="UniProtKB-KW"/>
</dbReference>
<evidence type="ECO:0000256" key="7">
    <source>
        <dbReference type="ARBA" id="ARBA00022984"/>
    </source>
</evidence>
<evidence type="ECO:0000256" key="11">
    <source>
        <dbReference type="ARBA" id="ARBA00038367"/>
    </source>
</evidence>
<evidence type="ECO:0000256" key="1">
    <source>
        <dbReference type="ARBA" id="ARBA00004496"/>
    </source>
</evidence>
<dbReference type="HAMAP" id="MF_00111">
    <property type="entry name" value="MurA"/>
    <property type="match status" value="1"/>
</dbReference>
<keyword evidence="3 13" id="KW-0963">Cytoplasm</keyword>
<dbReference type="AlphaFoldDB" id="A0A5D8ZAB6"/>
<evidence type="ECO:0000256" key="12">
    <source>
        <dbReference type="ARBA" id="ARBA00047527"/>
    </source>
</evidence>
<evidence type="ECO:0000256" key="10">
    <source>
        <dbReference type="ARBA" id="ARBA00023317"/>
    </source>
</evidence>
<dbReference type="CDD" id="cd01555">
    <property type="entry name" value="UdpNAET"/>
    <property type="match status" value="1"/>
</dbReference>
<evidence type="ECO:0000256" key="5">
    <source>
        <dbReference type="ARBA" id="ARBA00022679"/>
    </source>
</evidence>
<dbReference type="InterPro" id="IPR013792">
    <property type="entry name" value="RNA3'P_cycl/enolpyr_Trfase_a/b"/>
</dbReference>
<accession>A0A5D8ZAB6</accession>
<keyword evidence="9 13" id="KW-0961">Cell wall biogenesis/degradation</keyword>
<dbReference type="InterPro" id="IPR036968">
    <property type="entry name" value="Enolpyruvate_Tfrase_sf"/>
</dbReference>
<protein>
    <recommendedName>
        <fullName evidence="13">UDP-N-acetylglucosamine 1-carboxyvinyltransferase</fullName>
        <ecNumber evidence="13">2.5.1.7</ecNumber>
    </recommendedName>
    <alternativeName>
        <fullName evidence="13">Enoylpyruvate transferase</fullName>
    </alternativeName>
    <alternativeName>
        <fullName evidence="13">UDP-N-acetylglucosamine enolpyruvyl transferase</fullName>
        <shortName evidence="13">EPT</shortName>
    </alternativeName>
</protein>
<evidence type="ECO:0000256" key="4">
    <source>
        <dbReference type="ARBA" id="ARBA00022618"/>
    </source>
</evidence>
<dbReference type="RefSeq" id="WP_149351525.1">
    <property type="nucleotide sequence ID" value="NZ_VTRV01000006.1"/>
</dbReference>
<dbReference type="EC" id="2.5.1.7" evidence="13"/>
<dbReference type="SUPFAM" id="SSF55205">
    <property type="entry name" value="EPT/RTPC-like"/>
    <property type="match status" value="1"/>
</dbReference>
<keyword evidence="16" id="KW-1185">Reference proteome</keyword>
<reference evidence="15 16" key="1">
    <citation type="submission" date="2019-08" db="EMBL/GenBank/DDBJ databases">
        <title>Draft genome sequence of Lysobacter sp. UKS-15.</title>
        <authorList>
            <person name="Im W.-T."/>
        </authorList>
    </citation>
    <scope>NUCLEOTIDE SEQUENCE [LARGE SCALE GENOMIC DNA]</scope>
    <source>
        <strain evidence="15 16">UKS-15</strain>
    </source>
</reference>
<keyword evidence="10 13" id="KW-0670">Pyruvate</keyword>
<dbReference type="PANTHER" id="PTHR43783">
    <property type="entry name" value="UDP-N-ACETYLGLUCOSAMINE 1-CARBOXYVINYLTRANSFERASE"/>
    <property type="match status" value="1"/>
</dbReference>
<comment type="catalytic activity">
    <reaction evidence="12 13">
        <text>phosphoenolpyruvate + UDP-N-acetyl-alpha-D-glucosamine = UDP-N-acetyl-3-O-(1-carboxyvinyl)-alpha-D-glucosamine + phosphate</text>
        <dbReference type="Rhea" id="RHEA:18681"/>
        <dbReference type="ChEBI" id="CHEBI:43474"/>
        <dbReference type="ChEBI" id="CHEBI:57705"/>
        <dbReference type="ChEBI" id="CHEBI:58702"/>
        <dbReference type="ChEBI" id="CHEBI:68483"/>
        <dbReference type="EC" id="2.5.1.7"/>
    </reaction>
</comment>
<dbReference type="Pfam" id="PF00275">
    <property type="entry name" value="EPSP_synthase"/>
    <property type="match status" value="1"/>
</dbReference>
<feature type="binding site" evidence="13">
    <location>
        <position position="306"/>
    </location>
    <ligand>
        <name>UDP-N-acetyl-alpha-D-glucosamine</name>
        <dbReference type="ChEBI" id="CHEBI:57705"/>
    </ligand>
</feature>
<evidence type="ECO:0000256" key="3">
    <source>
        <dbReference type="ARBA" id="ARBA00022490"/>
    </source>
</evidence>
<dbReference type="InterPro" id="IPR001986">
    <property type="entry name" value="Enolpyruvate_Tfrase_dom"/>
</dbReference>
<dbReference type="UniPathway" id="UPA00219"/>
<dbReference type="GO" id="GO:0009252">
    <property type="term" value="P:peptidoglycan biosynthetic process"/>
    <property type="evidence" value="ECO:0007669"/>
    <property type="project" value="UniProtKB-UniRule"/>
</dbReference>
<keyword evidence="5 13" id="KW-0808">Transferase</keyword>
<dbReference type="PANTHER" id="PTHR43783:SF1">
    <property type="entry name" value="UDP-N-ACETYLGLUCOSAMINE 1-CARBOXYVINYLTRANSFERASE"/>
    <property type="match status" value="1"/>
</dbReference>
<sequence>MQKIVVEGGAPLNGEVRISGAKNAVLPILCATLLADGPVTLRNVPRLHDVHTTTRLLAELGARVGDAGPGVVTVDPTTVNSHVAPYELVKTMRASVLVLGPLLAKYGHAEVSLPGGCAIGSRPVDLHIKGLQALGAQISVENGFIKARAQKLRGARHVFDIVSVGATENLLMAATLAEGRTLIENAAMEPEIVDLAECLRAMGANISGDGTGRIVVDGVERLHACEHSVIADRIEAGTFLVAAAMTGGRVTLTHARPDTMDAVLDKLKDTGAQLECDGDRITLDMQGRRPRSVNITTMPHPGFPTDMQAQFMALNCVADGVAVINETIFENRFMHVNELLRLGADIHIDGHTAVVRGVSRLSGAPVMATDLRASASLILAGLVADGTTTIDRIYHLDRGYENIEQKLSGLGARISRTG</sequence>
<evidence type="ECO:0000256" key="6">
    <source>
        <dbReference type="ARBA" id="ARBA00022960"/>
    </source>
</evidence>
<comment type="pathway">
    <text evidence="2 13">Cell wall biogenesis; peptidoglycan biosynthesis.</text>
</comment>
<keyword evidence="8 13" id="KW-0131">Cell cycle</keyword>
<dbReference type="NCBIfam" id="TIGR01072">
    <property type="entry name" value="murA"/>
    <property type="match status" value="1"/>
</dbReference>
<dbReference type="Gene3D" id="3.65.10.10">
    <property type="entry name" value="Enolpyruvate transferase domain"/>
    <property type="match status" value="2"/>
</dbReference>
<feature type="binding site" evidence="13">
    <location>
        <position position="93"/>
    </location>
    <ligand>
        <name>UDP-N-acetyl-alpha-D-glucosamine</name>
        <dbReference type="ChEBI" id="CHEBI:57705"/>
    </ligand>
</feature>
<comment type="similarity">
    <text evidence="11 13">Belongs to the EPSP synthase family. MurA subfamily.</text>
</comment>